<reference evidence="3" key="1">
    <citation type="submission" date="2016-06" db="EMBL/GenBank/DDBJ databases">
        <authorList>
            <person name="Varghese N."/>
        </authorList>
    </citation>
    <scope>NUCLEOTIDE SEQUENCE [LARGE SCALE GENOMIC DNA]</scope>
    <source>
        <strain evidence="3">DSM 45555</strain>
    </source>
</reference>
<gene>
    <name evidence="2" type="ORF">GA0070215_14612</name>
</gene>
<feature type="domain" description="DUF4145" evidence="1">
    <location>
        <begin position="2"/>
        <end position="45"/>
    </location>
</feature>
<dbReference type="InterPro" id="IPR025285">
    <property type="entry name" value="DUF4145"/>
</dbReference>
<dbReference type="Pfam" id="PF13643">
    <property type="entry name" value="DUF4145"/>
    <property type="match status" value="1"/>
</dbReference>
<organism evidence="2 3">
    <name type="scientific">Micromonospora marina</name>
    <dbReference type="NCBI Taxonomy" id="307120"/>
    <lineage>
        <taxon>Bacteria</taxon>
        <taxon>Bacillati</taxon>
        <taxon>Actinomycetota</taxon>
        <taxon>Actinomycetes</taxon>
        <taxon>Micromonosporales</taxon>
        <taxon>Micromonosporaceae</taxon>
        <taxon>Micromonospora</taxon>
    </lineage>
</organism>
<keyword evidence="3" id="KW-1185">Reference proteome</keyword>
<dbReference type="EMBL" id="FMCV01000046">
    <property type="protein sequence ID" value="SCF46460.1"/>
    <property type="molecule type" value="Genomic_DNA"/>
</dbReference>
<evidence type="ECO:0000259" key="1">
    <source>
        <dbReference type="Pfam" id="PF13643"/>
    </source>
</evidence>
<dbReference type="Proteomes" id="UP000198551">
    <property type="component" value="Unassembled WGS sequence"/>
</dbReference>
<name>A0A1C5AMK5_9ACTN</name>
<evidence type="ECO:0000313" key="2">
    <source>
        <dbReference type="EMBL" id="SCF46460.1"/>
    </source>
</evidence>
<sequence length="77" mass="8900">MRDQGLIDTSIADWADGLRVLGNQGAHYTGRKVSREDANDALDFAEALLDHIYVYKRRFEEFKKRREAKLPHQASTH</sequence>
<evidence type="ECO:0000313" key="3">
    <source>
        <dbReference type="Proteomes" id="UP000198551"/>
    </source>
</evidence>
<dbReference type="AlphaFoldDB" id="A0A1C5AMK5"/>
<proteinExistence type="predicted"/>
<accession>A0A1C5AMK5</accession>
<protein>
    <recommendedName>
        <fullName evidence="1">DUF4145 domain-containing protein</fullName>
    </recommendedName>
</protein>